<comment type="caution">
    <text evidence="1">The sequence shown here is derived from an EMBL/GenBank/DDBJ whole genome shotgun (WGS) entry which is preliminary data.</text>
</comment>
<gene>
    <name evidence="1" type="ORF">WCN91_03930</name>
</gene>
<evidence type="ECO:0000313" key="2">
    <source>
        <dbReference type="Proteomes" id="UP001447008"/>
    </source>
</evidence>
<dbReference type="RefSeq" id="WP_105200572.1">
    <property type="nucleotide sequence ID" value="NZ_JBCGCU010000003.1"/>
</dbReference>
<reference evidence="1 2" key="1">
    <citation type="submission" date="2024-03" db="EMBL/GenBank/DDBJ databases">
        <title>Pseudoalteromonas qingdaonensis sp. nov., isolated from the intestines of marine benthic organisms.</title>
        <authorList>
            <person name="Lin X."/>
            <person name="Fang S."/>
            <person name="Hu X."/>
        </authorList>
    </citation>
    <scope>NUCLEOTIDE SEQUENCE [LARGE SCALE GENOMIC DNA]</scope>
    <source>
        <strain evidence="1 2">YIC-827</strain>
    </source>
</reference>
<proteinExistence type="predicted"/>
<protein>
    <submittedName>
        <fullName evidence="1">DUF2789 domain-containing protein</fullName>
    </submittedName>
</protein>
<sequence>MDTSKHSMNTLFDQLGLPSSDSQIEQFVSNHKLDNSLKLADAPFWSNAQRHFISESLAEDADWAELIDILDAQLRH</sequence>
<dbReference type="EMBL" id="JBCGCU010000003">
    <property type="protein sequence ID" value="MEM0514596.1"/>
    <property type="molecule type" value="Genomic_DNA"/>
</dbReference>
<keyword evidence="2" id="KW-1185">Reference proteome</keyword>
<dbReference type="InterPro" id="IPR038086">
    <property type="entry name" value="DUF2789_sf"/>
</dbReference>
<dbReference type="InterPro" id="IPR021250">
    <property type="entry name" value="DUF2789"/>
</dbReference>
<name>A0ABU9MW42_9GAMM</name>
<accession>A0ABU9MW42</accession>
<dbReference type="Proteomes" id="UP001447008">
    <property type="component" value="Unassembled WGS sequence"/>
</dbReference>
<dbReference type="Gene3D" id="1.10.10.1130">
    <property type="entry name" value="Uncharacterised protein PF10982, DUF2789"/>
    <property type="match status" value="1"/>
</dbReference>
<organism evidence="1 2">
    <name type="scientific">Pseudoalteromonas qingdaonensis</name>
    <dbReference type="NCBI Taxonomy" id="3131913"/>
    <lineage>
        <taxon>Bacteria</taxon>
        <taxon>Pseudomonadati</taxon>
        <taxon>Pseudomonadota</taxon>
        <taxon>Gammaproteobacteria</taxon>
        <taxon>Alteromonadales</taxon>
        <taxon>Pseudoalteromonadaceae</taxon>
        <taxon>Pseudoalteromonas</taxon>
    </lineage>
</organism>
<evidence type="ECO:0000313" key="1">
    <source>
        <dbReference type="EMBL" id="MEM0514596.1"/>
    </source>
</evidence>
<dbReference type="Pfam" id="PF10982">
    <property type="entry name" value="DUF2789"/>
    <property type="match status" value="1"/>
</dbReference>